<dbReference type="SUPFAM" id="SSF75169">
    <property type="entry name" value="DsrEFH-like"/>
    <property type="match status" value="1"/>
</dbReference>
<evidence type="ECO:0000313" key="2">
    <source>
        <dbReference type="Proteomes" id="UP000238415"/>
    </source>
</evidence>
<dbReference type="RefSeq" id="WP_106005856.1">
    <property type="nucleotide sequence ID" value="NZ_CP136418.1"/>
</dbReference>
<organism evidence="1 2">
    <name type="scientific">Neomoorella humiferrea</name>
    <dbReference type="NCBI Taxonomy" id="676965"/>
    <lineage>
        <taxon>Bacteria</taxon>
        <taxon>Bacillati</taxon>
        <taxon>Bacillota</taxon>
        <taxon>Clostridia</taxon>
        <taxon>Neomoorellales</taxon>
        <taxon>Neomoorellaceae</taxon>
        <taxon>Neomoorella</taxon>
    </lineage>
</organism>
<protein>
    <submittedName>
        <fullName evidence="1">DsrE/DsrF-like family protein</fullName>
    </submittedName>
</protein>
<dbReference type="InterPro" id="IPR003787">
    <property type="entry name" value="Sulphur_relay_DsrE/F-like"/>
</dbReference>
<proteinExistence type="predicted"/>
<dbReference type="Proteomes" id="UP000238415">
    <property type="component" value="Unassembled WGS sequence"/>
</dbReference>
<name>A0A2T0ANU6_9FIRM</name>
<comment type="caution">
    <text evidence="1">The sequence shown here is derived from an EMBL/GenBank/DDBJ whole genome shotgun (WGS) entry which is preliminary data.</text>
</comment>
<reference evidence="1 2" key="1">
    <citation type="submission" date="2018-03" db="EMBL/GenBank/DDBJ databases">
        <title>Genome sequence of Moorella humiferrea DSM 23265.</title>
        <authorList>
            <person name="Poehlein A."/>
            <person name="Daniel R."/>
        </authorList>
    </citation>
    <scope>NUCLEOTIDE SEQUENCE [LARGE SCALE GENOMIC DNA]</scope>
    <source>
        <strain evidence="1 2">DSM 23265</strain>
    </source>
</reference>
<evidence type="ECO:0000313" key="1">
    <source>
        <dbReference type="EMBL" id="PRR70513.1"/>
    </source>
</evidence>
<dbReference type="AlphaFoldDB" id="A0A2T0ANU6"/>
<accession>A0A2T0ANU6</accession>
<dbReference type="PANTHER" id="PTHR37691:SF1">
    <property type="entry name" value="BLR3518 PROTEIN"/>
    <property type="match status" value="1"/>
</dbReference>
<keyword evidence="2" id="KW-1185">Reference proteome</keyword>
<dbReference type="OrthoDB" id="6412948at2"/>
<sequence length="131" mass="13916">MNRLKVLFHVNESGRWQIVLVNIANFLNDVGQGNADIEVVANGEAVSIFGNRCLLAGSEGQGASCGTTANGSLVEQMKKLSEMGVNFVACRNALKGQSIDEDSLPNFLTVVPAGITEIATKQAEGYAYIKP</sequence>
<dbReference type="PANTHER" id="PTHR37691">
    <property type="entry name" value="BLR3518 PROTEIN"/>
    <property type="match status" value="1"/>
</dbReference>
<dbReference type="Gene3D" id="3.40.1260.10">
    <property type="entry name" value="DsrEFH-like"/>
    <property type="match status" value="1"/>
</dbReference>
<dbReference type="Pfam" id="PF02635">
    <property type="entry name" value="DsrE"/>
    <property type="match status" value="1"/>
</dbReference>
<gene>
    <name evidence="1" type="ORF">MOHU_19290</name>
</gene>
<dbReference type="InterPro" id="IPR027396">
    <property type="entry name" value="DsrEFH-like"/>
</dbReference>
<dbReference type="EMBL" id="PVXM01000048">
    <property type="protein sequence ID" value="PRR70513.1"/>
    <property type="molecule type" value="Genomic_DNA"/>
</dbReference>